<gene>
    <name evidence="1" type="ORF">FEE40_10260</name>
</gene>
<evidence type="ECO:0000313" key="1">
    <source>
        <dbReference type="EMBL" id="QIA90507.1"/>
    </source>
</evidence>
<accession>A0AAE6WIA9</accession>
<reference evidence="1 2" key="1">
    <citation type="journal article" date="2019" name="Nat. Med.">
        <title>Preventing dysbiosis of the neonatal mouse intestinal microbiome protects against late-onset sepsis.</title>
        <authorList>
            <person name="Singer J.R."/>
            <person name="Blosser E.G."/>
            <person name="Zindl C.L."/>
            <person name="Silberger D.J."/>
            <person name="Conlan S."/>
            <person name="Laufer V.A."/>
            <person name="DiToro D."/>
            <person name="Deming C."/>
            <person name="Kumar R."/>
            <person name="Morrow C.D."/>
            <person name="Segre J.A."/>
            <person name="Gray M.J."/>
            <person name="Randolph D.A."/>
            <person name="Weaver C.T."/>
        </authorList>
    </citation>
    <scope>NUCLEOTIDE SEQUENCE [LARGE SCALE GENOMIC DNA]</scope>
    <source>
        <strain evidence="1 2">V10</strain>
    </source>
</reference>
<dbReference type="Proteomes" id="UP000463931">
    <property type="component" value="Chromosome"/>
</dbReference>
<name>A0AAE6WIA9_9LACO</name>
<dbReference type="InterPro" id="IPR008767">
    <property type="entry name" value="Phage_SPP1_head-tail_adaptor"/>
</dbReference>
<dbReference type="AlphaFoldDB" id="A0AAE6WIA9"/>
<dbReference type="InterPro" id="IPR038666">
    <property type="entry name" value="SSP1_head-tail_sf"/>
</dbReference>
<proteinExistence type="predicted"/>
<dbReference type="NCBIfam" id="TIGR01563">
    <property type="entry name" value="gp16_SPP1"/>
    <property type="match status" value="1"/>
</dbReference>
<dbReference type="EMBL" id="CP040852">
    <property type="protein sequence ID" value="QIA90507.1"/>
    <property type="molecule type" value="Genomic_DNA"/>
</dbReference>
<dbReference type="Pfam" id="PF05521">
    <property type="entry name" value="Phage_HCP"/>
    <property type="match status" value="1"/>
</dbReference>
<dbReference type="RefSeq" id="WP_135055631.1">
    <property type="nucleotide sequence ID" value="NZ_CABIVU010000012.1"/>
</dbReference>
<sequence length="118" mass="13252">MVKRINPARMTFRLEFGRMQAGAKVNPNTGARVKAFKPEFSVFAGQWSLRMTESLSLAGLGISNAVVFFIRHRDDITGDMLVRKDEIIYKINNISFDDGISPNGFDLITCTREVTKHG</sequence>
<protein>
    <submittedName>
        <fullName evidence="1">Head-tail adaptor protein</fullName>
    </submittedName>
</protein>
<dbReference type="Gene3D" id="2.40.10.270">
    <property type="entry name" value="Bacteriophage SPP1 head-tail adaptor protein"/>
    <property type="match status" value="1"/>
</dbReference>
<evidence type="ECO:0000313" key="2">
    <source>
        <dbReference type="Proteomes" id="UP000463931"/>
    </source>
</evidence>
<organism evidence="1 2">
    <name type="scientific">Ligilactobacillus murinus</name>
    <dbReference type="NCBI Taxonomy" id="1622"/>
    <lineage>
        <taxon>Bacteria</taxon>
        <taxon>Bacillati</taxon>
        <taxon>Bacillota</taxon>
        <taxon>Bacilli</taxon>
        <taxon>Lactobacillales</taxon>
        <taxon>Lactobacillaceae</taxon>
        <taxon>Ligilactobacillus</taxon>
    </lineage>
</organism>